<keyword evidence="3" id="KW-1185">Reference proteome</keyword>
<dbReference type="HOGENOM" id="CLU_007383_6_5_5"/>
<dbReference type="InterPro" id="IPR001509">
    <property type="entry name" value="Epimerase_deHydtase"/>
</dbReference>
<dbReference type="OrthoDB" id="9776313at2"/>
<protein>
    <submittedName>
        <fullName evidence="2">NADH ubiquinone oxidoreductase, putative</fullName>
    </submittedName>
</protein>
<dbReference type="RefSeq" id="WP_011415831.1">
    <property type="nucleotide sequence ID" value="NC_007722.1"/>
</dbReference>
<dbReference type="STRING" id="314225.ELI_14585"/>
<dbReference type="Gene3D" id="3.40.50.720">
    <property type="entry name" value="NAD(P)-binding Rossmann-like Domain"/>
    <property type="match status" value="1"/>
</dbReference>
<dbReference type="InterPro" id="IPR036291">
    <property type="entry name" value="NAD(P)-bd_dom_sf"/>
</dbReference>
<sequence length="316" mass="33606">MAATDPLADKLITVFGGSGFLGTHVAQALLERGARLRIASRNPEKAFKLKPLANLGQLQFARCNILREDSVSACVQGADMVVNLVGSFEGDQIALMGKAAGQIAQVAADQGVEALVQVSAIGADPEGQTDYSIGKGLGEKLVLEAFPKATILRPSIVFGADDDFLNMFAGLIQMMPALPVFGPKAELQLVHVDDVAEAIAVSLADPGKHGGKIYELGGPEVLTMLEVNERIAQAQRRNRAFIPMPDFASATFAALPLTPMSSDQWKMLKAGSTVAADARGFKQLGIEPRPLGLFLDRMMVPYREKGRFAEDIGSAT</sequence>
<evidence type="ECO:0000313" key="3">
    <source>
        <dbReference type="Proteomes" id="UP000008808"/>
    </source>
</evidence>
<proteinExistence type="predicted"/>
<feature type="domain" description="NAD-dependent epimerase/dehydratase" evidence="1">
    <location>
        <begin position="12"/>
        <end position="217"/>
    </location>
</feature>
<keyword evidence="2" id="KW-0830">Ubiquinone</keyword>
<evidence type="ECO:0000259" key="1">
    <source>
        <dbReference type="Pfam" id="PF01370"/>
    </source>
</evidence>
<dbReference type="EMBL" id="CP000157">
    <property type="protein sequence ID" value="ABC65009.1"/>
    <property type="molecule type" value="Genomic_DNA"/>
</dbReference>
<name>Q2N5N2_ERYLH</name>
<gene>
    <name evidence="2" type="ordered locus">ELI_14585</name>
</gene>
<organism evidence="2 3">
    <name type="scientific">Erythrobacter litoralis (strain HTCC2594)</name>
    <dbReference type="NCBI Taxonomy" id="314225"/>
    <lineage>
        <taxon>Bacteria</taxon>
        <taxon>Pseudomonadati</taxon>
        <taxon>Pseudomonadota</taxon>
        <taxon>Alphaproteobacteria</taxon>
        <taxon>Sphingomonadales</taxon>
        <taxon>Erythrobacteraceae</taxon>
        <taxon>Erythrobacter/Porphyrobacter group</taxon>
        <taxon>Erythrobacter</taxon>
    </lineage>
</organism>
<dbReference type="KEGG" id="eli:ELI_14585"/>
<dbReference type="GO" id="GO:0044877">
    <property type="term" value="F:protein-containing complex binding"/>
    <property type="evidence" value="ECO:0007669"/>
    <property type="project" value="TreeGrafter"/>
</dbReference>
<accession>Q2N5N2</accession>
<dbReference type="PANTHER" id="PTHR12126">
    <property type="entry name" value="NADH-UBIQUINONE OXIDOREDUCTASE 39 KDA SUBUNIT-RELATED"/>
    <property type="match status" value="1"/>
</dbReference>
<dbReference type="Pfam" id="PF01370">
    <property type="entry name" value="Epimerase"/>
    <property type="match status" value="1"/>
</dbReference>
<dbReference type="CDD" id="cd05271">
    <property type="entry name" value="NDUFA9_like_SDR_a"/>
    <property type="match status" value="1"/>
</dbReference>
<dbReference type="PANTHER" id="PTHR12126:SF11">
    <property type="entry name" value="NADH DEHYDROGENASE [UBIQUINONE] 1 ALPHA SUBCOMPLEX SUBUNIT 9, MITOCHONDRIAL"/>
    <property type="match status" value="1"/>
</dbReference>
<reference evidence="3" key="1">
    <citation type="journal article" date="2009" name="J. Bacteriol.">
        <title>Complete genome sequence of Erythrobacter litoralis HTCC2594.</title>
        <authorList>
            <person name="Oh H.M."/>
            <person name="Giovannoni S.J."/>
            <person name="Ferriera S."/>
            <person name="Johnson J."/>
            <person name="Cho J.C."/>
        </authorList>
    </citation>
    <scope>NUCLEOTIDE SEQUENCE [LARGE SCALE GENOMIC DNA]</scope>
    <source>
        <strain evidence="3">HTCC2594</strain>
    </source>
</reference>
<evidence type="ECO:0000313" key="2">
    <source>
        <dbReference type="EMBL" id="ABC65009.1"/>
    </source>
</evidence>
<dbReference type="AlphaFoldDB" id="Q2N5N2"/>
<dbReference type="eggNOG" id="COG0702">
    <property type="taxonomic scope" value="Bacteria"/>
</dbReference>
<dbReference type="InterPro" id="IPR051207">
    <property type="entry name" value="ComplexI_NDUFA9_subunit"/>
</dbReference>
<dbReference type="SUPFAM" id="SSF51735">
    <property type="entry name" value="NAD(P)-binding Rossmann-fold domains"/>
    <property type="match status" value="1"/>
</dbReference>
<dbReference type="Proteomes" id="UP000008808">
    <property type="component" value="Chromosome"/>
</dbReference>